<evidence type="ECO:0000259" key="7">
    <source>
        <dbReference type="PROSITE" id="PS50048"/>
    </source>
</evidence>
<keyword evidence="5" id="KW-0175">Coiled coil</keyword>
<dbReference type="PROSITE" id="PS50048">
    <property type="entry name" value="ZN2_CY6_FUNGAL_2"/>
    <property type="match status" value="1"/>
</dbReference>
<dbReference type="GO" id="GO:0006351">
    <property type="term" value="P:DNA-templated transcription"/>
    <property type="evidence" value="ECO:0007669"/>
    <property type="project" value="InterPro"/>
</dbReference>
<dbReference type="PANTHER" id="PTHR47424">
    <property type="entry name" value="REGULATORY PROTEIN GAL4"/>
    <property type="match status" value="1"/>
</dbReference>
<evidence type="ECO:0000256" key="4">
    <source>
        <dbReference type="ARBA" id="ARBA00023242"/>
    </source>
</evidence>
<evidence type="ECO:0000313" key="8">
    <source>
        <dbReference type="EMBL" id="RKU39768.1"/>
    </source>
</evidence>
<dbReference type="GO" id="GO:0005634">
    <property type="term" value="C:nucleus"/>
    <property type="evidence" value="ECO:0007669"/>
    <property type="project" value="TreeGrafter"/>
</dbReference>
<feature type="region of interest" description="Disordered" evidence="6">
    <location>
        <begin position="205"/>
        <end position="226"/>
    </location>
</feature>
<feature type="region of interest" description="Disordered" evidence="6">
    <location>
        <begin position="792"/>
        <end position="812"/>
    </location>
</feature>
<keyword evidence="4" id="KW-0539">Nucleus</keyword>
<dbReference type="GO" id="GO:0000981">
    <property type="term" value="F:DNA-binding transcription factor activity, RNA polymerase II-specific"/>
    <property type="evidence" value="ECO:0007669"/>
    <property type="project" value="InterPro"/>
</dbReference>
<dbReference type="GO" id="GO:0008270">
    <property type="term" value="F:zinc ion binding"/>
    <property type="evidence" value="ECO:0007669"/>
    <property type="project" value="InterPro"/>
</dbReference>
<evidence type="ECO:0000256" key="2">
    <source>
        <dbReference type="ARBA" id="ARBA00023015"/>
    </source>
</evidence>
<feature type="domain" description="Zn(2)-C6 fungal-type" evidence="7">
    <location>
        <begin position="121"/>
        <end position="150"/>
    </location>
</feature>
<feature type="region of interest" description="Disordered" evidence="6">
    <location>
        <begin position="15"/>
        <end position="113"/>
    </location>
</feature>
<dbReference type="Gene3D" id="4.10.240.10">
    <property type="entry name" value="Zn(2)-C6 fungal-type DNA-binding domain"/>
    <property type="match status" value="1"/>
</dbReference>
<feature type="coiled-coil region" evidence="5">
    <location>
        <begin position="165"/>
        <end position="192"/>
    </location>
</feature>
<dbReference type="GO" id="GO:0000435">
    <property type="term" value="P:positive regulation of transcription from RNA polymerase II promoter by galactose"/>
    <property type="evidence" value="ECO:0007669"/>
    <property type="project" value="TreeGrafter"/>
</dbReference>
<dbReference type="InterPro" id="IPR036864">
    <property type="entry name" value="Zn2-C6_fun-type_DNA-bd_sf"/>
</dbReference>
<reference evidence="8 9" key="1">
    <citation type="submission" date="2018-08" db="EMBL/GenBank/DDBJ databases">
        <title>Draft genome of the lignicolous fungus Coniochaeta pulveracea.</title>
        <authorList>
            <person name="Borstlap C.J."/>
            <person name="De Witt R.N."/>
            <person name="Botha A."/>
            <person name="Volschenk H."/>
        </authorList>
    </citation>
    <scope>NUCLEOTIDE SEQUENCE [LARGE SCALE GENOMIC DNA]</scope>
    <source>
        <strain evidence="8 9">CAB683</strain>
    </source>
</reference>
<feature type="region of interest" description="Disordered" evidence="6">
    <location>
        <begin position="742"/>
        <end position="778"/>
    </location>
</feature>
<dbReference type="AlphaFoldDB" id="A0A420XWB4"/>
<dbReference type="OrthoDB" id="3971593at2759"/>
<keyword evidence="3" id="KW-0804">Transcription</keyword>
<proteinExistence type="predicted"/>
<dbReference type="CDD" id="cd00067">
    <property type="entry name" value="GAL4"/>
    <property type="match status" value="1"/>
</dbReference>
<dbReference type="STRING" id="177199.A0A420XWB4"/>
<protein>
    <recommendedName>
        <fullName evidence="7">Zn(2)-C6 fungal-type domain-containing protein</fullName>
    </recommendedName>
</protein>
<keyword evidence="1" id="KW-0479">Metal-binding</keyword>
<keyword evidence="2" id="KW-0805">Transcription regulation</keyword>
<dbReference type="SMART" id="SM00066">
    <property type="entry name" value="GAL4"/>
    <property type="match status" value="1"/>
</dbReference>
<dbReference type="GO" id="GO:0000978">
    <property type="term" value="F:RNA polymerase II cis-regulatory region sequence-specific DNA binding"/>
    <property type="evidence" value="ECO:0007669"/>
    <property type="project" value="TreeGrafter"/>
</dbReference>
<evidence type="ECO:0000256" key="1">
    <source>
        <dbReference type="ARBA" id="ARBA00022723"/>
    </source>
</evidence>
<gene>
    <name evidence="8" type="ORF">DL546_000646</name>
</gene>
<comment type="caution">
    <text evidence="8">The sequence shown here is derived from an EMBL/GenBank/DDBJ whole genome shotgun (WGS) entry which is preliminary data.</text>
</comment>
<dbReference type="Pfam" id="PF04082">
    <property type="entry name" value="Fungal_trans"/>
    <property type="match status" value="1"/>
</dbReference>
<evidence type="ECO:0000256" key="3">
    <source>
        <dbReference type="ARBA" id="ARBA00023163"/>
    </source>
</evidence>
<dbReference type="InterPro" id="IPR007219">
    <property type="entry name" value="XnlR_reg_dom"/>
</dbReference>
<dbReference type="EMBL" id="QVQW01000152">
    <property type="protein sequence ID" value="RKU39768.1"/>
    <property type="molecule type" value="Genomic_DNA"/>
</dbReference>
<evidence type="ECO:0000313" key="9">
    <source>
        <dbReference type="Proteomes" id="UP000275385"/>
    </source>
</evidence>
<evidence type="ECO:0000256" key="6">
    <source>
        <dbReference type="SAM" id="MobiDB-lite"/>
    </source>
</evidence>
<organism evidence="8 9">
    <name type="scientific">Coniochaeta pulveracea</name>
    <dbReference type="NCBI Taxonomy" id="177199"/>
    <lineage>
        <taxon>Eukaryota</taxon>
        <taxon>Fungi</taxon>
        <taxon>Dikarya</taxon>
        <taxon>Ascomycota</taxon>
        <taxon>Pezizomycotina</taxon>
        <taxon>Sordariomycetes</taxon>
        <taxon>Sordariomycetidae</taxon>
        <taxon>Coniochaetales</taxon>
        <taxon>Coniochaetaceae</taxon>
        <taxon>Coniochaeta</taxon>
    </lineage>
</organism>
<evidence type="ECO:0000256" key="5">
    <source>
        <dbReference type="SAM" id="Coils"/>
    </source>
</evidence>
<dbReference type="Proteomes" id="UP000275385">
    <property type="component" value="Unassembled WGS sequence"/>
</dbReference>
<dbReference type="InterPro" id="IPR051127">
    <property type="entry name" value="Fungal_SecMet_Regulators"/>
</dbReference>
<dbReference type="PROSITE" id="PS00463">
    <property type="entry name" value="ZN2_CY6_FUNGAL_1"/>
    <property type="match status" value="1"/>
</dbReference>
<dbReference type="SMART" id="SM00906">
    <property type="entry name" value="Fungal_trans"/>
    <property type="match status" value="1"/>
</dbReference>
<dbReference type="CDD" id="cd12148">
    <property type="entry name" value="fungal_TF_MHR"/>
    <property type="match status" value="1"/>
</dbReference>
<feature type="region of interest" description="Disordered" evidence="6">
    <location>
        <begin position="260"/>
        <end position="286"/>
    </location>
</feature>
<accession>A0A420XWB4</accession>
<sequence length="821" mass="91980">MDQLVDQASDLRSFIGQEGAAQASPYPAESVAGSHHLSPPLHASDSQHSMRLPSAGVGDNSAPLPMYQHQHAQHHQPPAASSLAGSPEVSDQGNGKRKADDEEASATKQQRSKRNRYISIACNECKRRKIKCNGQTPCQRCGNLSLQCLYAPNCCPNNFKDSDEFRQMTDQVSRLQEQVDRLINNMNDLRQETLRLAPIQDRILPLPTTGHTPSPSTSSFRSLARAPLPPPPRVPNLFNGPTSMNFTVDMAKNTLHNMGYPNLGEGNDDSTGAPGETPGASPMLRPLLRPPSPSPLKLAAPDPLWEFDKNEMIRLCQVYEEEVGIMYPLAKMEAVLEYANFLAAWMQSAKRNGMVPAHGTPDWMSDMKTCMLKIVLCCALTVEEHGNSVRAYQLYESMRSIIDRKLMSERANVDDMAFMALVGGYRFLANEEVLAWRAIGQVSRLCMELGLHRREGLANIPDEGSRRHALNTFWTAYVLDRRWSFGTGLPYVCHDDMIDPKLPMPDYHPFLCAMVNFSKLGAKIWRLVDYFEPAVIRDLRPEDFEQLDREILDWYETVPEEIKVTSLNREIPMPSGPAYDTKRLQIWTRLRLNQMRIWLHTPVLHSASSIAGNMHLAQLVVDLSKDTIRYLARLNNTTNLYRRIQVFYHQFLTSAIAVLFLASTHAPMQFSAQCRNEFYMALELIKDMSARSWVSQRLWRTVRSLKAYAPRLGLQEQGEPRHPAEVTAQSPAAMLPSFIRTPGHVSRHHSHGPPASGSAASTPTSQHTSSGDDRNNGVRLQTEMSRLFDGYMNSAPGPGVGMGSTGSPGEDGVYQRFKELF</sequence>
<dbReference type="InterPro" id="IPR001138">
    <property type="entry name" value="Zn2Cys6_DnaBD"/>
</dbReference>
<feature type="compositionally biased region" description="Low complexity" evidence="6">
    <location>
        <begin position="752"/>
        <end position="765"/>
    </location>
</feature>
<dbReference type="PANTHER" id="PTHR47424:SF5">
    <property type="entry name" value="ZN(II)2CYS6 TRANSCRIPTION FACTOR (EUROFUNG)"/>
    <property type="match status" value="1"/>
</dbReference>
<keyword evidence="9" id="KW-1185">Reference proteome</keyword>
<dbReference type="SUPFAM" id="SSF57701">
    <property type="entry name" value="Zn2/Cys6 DNA-binding domain"/>
    <property type="match status" value="1"/>
</dbReference>
<dbReference type="Pfam" id="PF00172">
    <property type="entry name" value="Zn_clus"/>
    <property type="match status" value="1"/>
</dbReference>
<name>A0A420XWB4_9PEZI</name>